<accession>A0A5A5TAA3</accession>
<evidence type="ECO:0000313" key="2">
    <source>
        <dbReference type="Proteomes" id="UP000322530"/>
    </source>
</evidence>
<sequence length="61" mass="6847">MANYCNCCNEECNETFPVPDLDDPHMELNIYVCVECADLILEEQPDVLLATTVSQLIQLVA</sequence>
<evidence type="ECO:0000313" key="1">
    <source>
        <dbReference type="EMBL" id="GCF08086.1"/>
    </source>
</evidence>
<proteinExistence type="predicted"/>
<keyword evidence="2" id="KW-1185">Reference proteome</keyword>
<dbReference type="EMBL" id="BIXY01000018">
    <property type="protein sequence ID" value="GCF08086.1"/>
    <property type="molecule type" value="Genomic_DNA"/>
</dbReference>
<organism evidence="1 2">
    <name type="scientific">Dictyobacter arantiisoli</name>
    <dbReference type="NCBI Taxonomy" id="2014874"/>
    <lineage>
        <taxon>Bacteria</taxon>
        <taxon>Bacillati</taxon>
        <taxon>Chloroflexota</taxon>
        <taxon>Ktedonobacteria</taxon>
        <taxon>Ktedonobacterales</taxon>
        <taxon>Dictyobacteraceae</taxon>
        <taxon>Dictyobacter</taxon>
    </lineage>
</organism>
<protein>
    <submittedName>
        <fullName evidence="1">Uncharacterized protein</fullName>
    </submittedName>
</protein>
<gene>
    <name evidence="1" type="ORF">KDI_16500</name>
</gene>
<reference evidence="1 2" key="1">
    <citation type="submission" date="2019-01" db="EMBL/GenBank/DDBJ databases">
        <title>Draft genome sequence of Dictyobacter sp. Uno17.</title>
        <authorList>
            <person name="Wang C.M."/>
            <person name="Zheng Y."/>
            <person name="Sakai Y."/>
            <person name="Abe K."/>
            <person name="Yokota A."/>
            <person name="Yabe S."/>
        </authorList>
    </citation>
    <scope>NUCLEOTIDE SEQUENCE [LARGE SCALE GENOMIC DNA]</scope>
    <source>
        <strain evidence="1 2">Uno17</strain>
    </source>
</reference>
<name>A0A5A5TAA3_9CHLR</name>
<comment type="caution">
    <text evidence="1">The sequence shown here is derived from an EMBL/GenBank/DDBJ whole genome shotgun (WGS) entry which is preliminary data.</text>
</comment>
<dbReference type="RefSeq" id="WP_149401081.1">
    <property type="nucleotide sequence ID" value="NZ_BIXY01000018.1"/>
</dbReference>
<dbReference type="AlphaFoldDB" id="A0A5A5TAA3"/>
<dbReference type="Proteomes" id="UP000322530">
    <property type="component" value="Unassembled WGS sequence"/>
</dbReference>